<organism evidence="2 3">
    <name type="scientific">Ectocarpus siliculosus</name>
    <name type="common">Brown alga</name>
    <name type="synonym">Conferva siliculosa</name>
    <dbReference type="NCBI Taxonomy" id="2880"/>
    <lineage>
        <taxon>Eukaryota</taxon>
        <taxon>Sar</taxon>
        <taxon>Stramenopiles</taxon>
        <taxon>Ochrophyta</taxon>
        <taxon>PX clade</taxon>
        <taxon>Phaeophyceae</taxon>
        <taxon>Ectocarpales</taxon>
        <taxon>Ectocarpaceae</taxon>
        <taxon>Ectocarpus</taxon>
    </lineage>
</organism>
<proteinExistence type="predicted"/>
<evidence type="ECO:0000313" key="2">
    <source>
        <dbReference type="EMBL" id="CBN75047.1"/>
    </source>
</evidence>
<dbReference type="OrthoDB" id="10528827at2759"/>
<protein>
    <submittedName>
        <fullName evidence="2">Uncharacterized protein</fullName>
    </submittedName>
</protein>
<dbReference type="InParanoid" id="D8LRE6"/>
<keyword evidence="3" id="KW-1185">Reference proteome</keyword>
<dbReference type="AlphaFoldDB" id="D8LRE6"/>
<accession>D8LRE6</accession>
<evidence type="ECO:0000256" key="1">
    <source>
        <dbReference type="SAM" id="MobiDB-lite"/>
    </source>
</evidence>
<evidence type="ECO:0000313" key="3">
    <source>
        <dbReference type="Proteomes" id="UP000002630"/>
    </source>
</evidence>
<feature type="compositionally biased region" description="Acidic residues" evidence="1">
    <location>
        <begin position="24"/>
        <end position="33"/>
    </location>
</feature>
<dbReference type="EMBL" id="FN649760">
    <property type="protein sequence ID" value="CBN75047.1"/>
    <property type="molecule type" value="Genomic_DNA"/>
</dbReference>
<sequence length="449" mass="49605">MKPPLNKCSSATCARSTRTLGMEEVQELDEEAPEKEATDRDAYRWNNRGLQDAMSRAVKAILQYLPTITGDGSLLPPGTRGRGSDNVRSPRLEAAAFKRRFPNSPVCKPLESVETRAIEAMQPSAATGAMQDRPKKDEDLGHRLREAAMATFATIDVEIAPYVHEVIFFEELVRDDRFKVNTRGGAGVRMICPGCKSNKFVKPPGVSGHGFPCMGAKLRVAHDVAGVVVPVTGRYACLGPGCPLRLESAKRSAARKKSVVADDGWDEDTIKKHCPNGVSFNTMDESKQQEIERKAGRGPTPWPPWKFNRSSITATPSVAVLNTIYAAGHEEDKGHMHRELLSLVDGQFVNADGSYRLIGRANHDAHCLYSLMREDAKIHAYGALKSESKVETLPLYKRYAERRRRSGTLTTLQWIIDDLCCRGAKDVKQYFLMNIFPGVVGGHLGMHSI</sequence>
<reference evidence="2 3" key="1">
    <citation type="journal article" date="2010" name="Nature">
        <title>The Ectocarpus genome and the independent evolution of multicellularity in brown algae.</title>
        <authorList>
            <person name="Cock J.M."/>
            <person name="Sterck L."/>
            <person name="Rouze P."/>
            <person name="Scornet D."/>
            <person name="Allen A.E."/>
            <person name="Amoutzias G."/>
            <person name="Anthouard V."/>
            <person name="Artiguenave F."/>
            <person name="Aury J.M."/>
            <person name="Badger J.H."/>
            <person name="Beszteri B."/>
            <person name="Billiau K."/>
            <person name="Bonnet E."/>
            <person name="Bothwell J.H."/>
            <person name="Bowler C."/>
            <person name="Boyen C."/>
            <person name="Brownlee C."/>
            <person name="Carrano C.J."/>
            <person name="Charrier B."/>
            <person name="Cho G.Y."/>
            <person name="Coelho S.M."/>
            <person name="Collen J."/>
            <person name="Corre E."/>
            <person name="Da Silva C."/>
            <person name="Delage L."/>
            <person name="Delaroque N."/>
            <person name="Dittami S.M."/>
            <person name="Doulbeau S."/>
            <person name="Elias M."/>
            <person name="Farnham G."/>
            <person name="Gachon C.M."/>
            <person name="Gschloessl B."/>
            <person name="Heesch S."/>
            <person name="Jabbari K."/>
            <person name="Jubin C."/>
            <person name="Kawai H."/>
            <person name="Kimura K."/>
            <person name="Kloareg B."/>
            <person name="Kupper F.C."/>
            <person name="Lang D."/>
            <person name="Le Bail A."/>
            <person name="Leblanc C."/>
            <person name="Lerouge P."/>
            <person name="Lohr M."/>
            <person name="Lopez P.J."/>
            <person name="Martens C."/>
            <person name="Maumus F."/>
            <person name="Michel G."/>
            <person name="Miranda-Saavedra D."/>
            <person name="Morales J."/>
            <person name="Moreau H."/>
            <person name="Motomura T."/>
            <person name="Nagasato C."/>
            <person name="Napoli C.A."/>
            <person name="Nelson D.R."/>
            <person name="Nyvall-Collen P."/>
            <person name="Peters A.F."/>
            <person name="Pommier C."/>
            <person name="Potin P."/>
            <person name="Poulain J."/>
            <person name="Quesneville H."/>
            <person name="Read B."/>
            <person name="Rensing S.A."/>
            <person name="Ritter A."/>
            <person name="Rousvoal S."/>
            <person name="Samanta M."/>
            <person name="Samson G."/>
            <person name="Schroeder D.C."/>
            <person name="Segurens B."/>
            <person name="Strittmatter M."/>
            <person name="Tonon T."/>
            <person name="Tregear J.W."/>
            <person name="Valentin K."/>
            <person name="von Dassow P."/>
            <person name="Yamagishi T."/>
            <person name="Van de Peer Y."/>
            <person name="Wincker P."/>
        </authorList>
    </citation>
    <scope>NUCLEOTIDE SEQUENCE [LARGE SCALE GENOMIC DNA]</scope>
    <source>
        <strain evidence="3">Ec32 / CCAP1310/4</strain>
    </source>
</reference>
<feature type="region of interest" description="Disordered" evidence="1">
    <location>
        <begin position="19"/>
        <end position="40"/>
    </location>
</feature>
<gene>
    <name evidence="2" type="ORF">Esi_0066_0010</name>
</gene>
<name>D8LRE6_ECTSI</name>
<dbReference type="Proteomes" id="UP000002630">
    <property type="component" value="Unassembled WGS sequence"/>
</dbReference>